<keyword evidence="1 2" id="KW-0238">DNA-binding</keyword>
<dbReference type="RefSeq" id="WP_284938214.1">
    <property type="nucleotide sequence ID" value="NZ_JANURM010000014.1"/>
</dbReference>
<dbReference type="Pfam" id="PF14246">
    <property type="entry name" value="TetR_C_7"/>
    <property type="match status" value="1"/>
</dbReference>
<evidence type="ECO:0000256" key="1">
    <source>
        <dbReference type="ARBA" id="ARBA00023125"/>
    </source>
</evidence>
<dbReference type="InterPro" id="IPR039536">
    <property type="entry name" value="TetR_C_Proteobacteria"/>
</dbReference>
<proteinExistence type="predicted"/>
<feature type="DNA-binding region" description="H-T-H motif" evidence="2">
    <location>
        <begin position="31"/>
        <end position="50"/>
    </location>
</feature>
<dbReference type="Proteomes" id="UP001173801">
    <property type="component" value="Unassembled WGS sequence"/>
</dbReference>
<keyword evidence="5" id="KW-1185">Reference proteome</keyword>
<reference evidence="4" key="1">
    <citation type="submission" date="2022-08" db="EMBL/GenBank/DDBJ databases">
        <authorList>
            <person name="Wang H."/>
        </authorList>
    </citation>
    <scope>NUCLEOTIDE SEQUENCE</scope>
    <source>
        <strain evidence="4">PS10</strain>
    </source>
</reference>
<dbReference type="SUPFAM" id="SSF46689">
    <property type="entry name" value="Homeodomain-like"/>
    <property type="match status" value="1"/>
</dbReference>
<dbReference type="PRINTS" id="PR00455">
    <property type="entry name" value="HTHTETR"/>
</dbReference>
<protein>
    <submittedName>
        <fullName evidence="4">TetR/AcrR family transcriptional regulator</fullName>
    </submittedName>
</protein>
<dbReference type="InterPro" id="IPR050624">
    <property type="entry name" value="HTH-type_Tx_Regulator"/>
</dbReference>
<dbReference type="Gene3D" id="1.10.357.10">
    <property type="entry name" value="Tetracycline Repressor, domain 2"/>
    <property type="match status" value="1"/>
</dbReference>
<dbReference type="EMBL" id="JANURM010000014">
    <property type="protein sequence ID" value="MDL0089538.1"/>
    <property type="molecule type" value="Genomic_DNA"/>
</dbReference>
<dbReference type="InterPro" id="IPR009057">
    <property type="entry name" value="Homeodomain-like_sf"/>
</dbReference>
<feature type="domain" description="HTH tetR-type" evidence="3">
    <location>
        <begin position="8"/>
        <end position="68"/>
    </location>
</feature>
<organism evidence="4 5">
    <name type="scientific">Campylobacter gastrosuis</name>
    <dbReference type="NCBI Taxonomy" id="2974576"/>
    <lineage>
        <taxon>Bacteria</taxon>
        <taxon>Pseudomonadati</taxon>
        <taxon>Campylobacterota</taxon>
        <taxon>Epsilonproteobacteria</taxon>
        <taxon>Campylobacterales</taxon>
        <taxon>Campylobacteraceae</taxon>
        <taxon>Campylobacter</taxon>
    </lineage>
</organism>
<dbReference type="PANTHER" id="PTHR43479">
    <property type="entry name" value="ACREF/ENVCD OPERON REPRESSOR-RELATED"/>
    <property type="match status" value="1"/>
</dbReference>
<accession>A0ABT7HSD6</accession>
<evidence type="ECO:0000259" key="3">
    <source>
        <dbReference type="PROSITE" id="PS50977"/>
    </source>
</evidence>
<gene>
    <name evidence="4" type="ORF">NYG85_09230</name>
</gene>
<dbReference type="Pfam" id="PF00440">
    <property type="entry name" value="TetR_N"/>
    <property type="match status" value="1"/>
</dbReference>
<dbReference type="PANTHER" id="PTHR43479:SF11">
    <property type="entry name" value="ACREF_ENVCD OPERON REPRESSOR-RELATED"/>
    <property type="match status" value="1"/>
</dbReference>
<evidence type="ECO:0000256" key="2">
    <source>
        <dbReference type="PROSITE-ProRule" id="PRU00335"/>
    </source>
</evidence>
<dbReference type="PROSITE" id="PS50977">
    <property type="entry name" value="HTH_TETR_2"/>
    <property type="match status" value="1"/>
</dbReference>
<dbReference type="InterPro" id="IPR001647">
    <property type="entry name" value="HTH_TetR"/>
</dbReference>
<name>A0ABT7HSD6_9BACT</name>
<dbReference type="Gene3D" id="1.10.10.60">
    <property type="entry name" value="Homeodomain-like"/>
    <property type="match status" value="1"/>
</dbReference>
<comment type="caution">
    <text evidence="4">The sequence shown here is derived from an EMBL/GenBank/DDBJ whole genome shotgun (WGS) entry which is preliminary data.</text>
</comment>
<evidence type="ECO:0000313" key="4">
    <source>
        <dbReference type="EMBL" id="MDL0089538.1"/>
    </source>
</evidence>
<sequence>MKISKKGEKRRDVFVETALELFLQNGYEGTSLSDIVQKSGGSLASIYKFFNNKEGLFSAVLDKKFSDFYDQLNYDENLKNTTDLREFLYKFALAYIEIFYKPQNIAFARIIISESYKNKELGEILFKSIISKIMQILIDFFEKVEIKKQLKNLASSELLAHKFCALIREPLHISALLMGESSIAPATKEQKEKDISAMVELFLAGICK</sequence>
<reference evidence="4" key="2">
    <citation type="journal article" date="2023" name="Microorganisms">
        <title>Isolation and Genomic Characteristics of Cat-Borne Campylobacter felis sp. nov. and Sheep-Borne Campylobacter ovis sp. nov.</title>
        <authorList>
            <person name="Wang H."/>
            <person name="Li Y."/>
            <person name="Gu Y."/>
            <person name="Zhou G."/>
            <person name="Chen X."/>
            <person name="Zhang X."/>
            <person name="Shao Z."/>
            <person name="Zhang J."/>
            <person name="Zhang M."/>
        </authorList>
    </citation>
    <scope>NUCLEOTIDE SEQUENCE</scope>
    <source>
        <strain evidence="4">PS10</strain>
    </source>
</reference>
<evidence type="ECO:0000313" key="5">
    <source>
        <dbReference type="Proteomes" id="UP001173801"/>
    </source>
</evidence>